<keyword evidence="1" id="KW-0560">Oxidoreductase</keyword>
<dbReference type="Proteomes" id="UP001199469">
    <property type="component" value="Unassembled WGS sequence"/>
</dbReference>
<dbReference type="InterPro" id="IPR036661">
    <property type="entry name" value="Luciferase-like_sf"/>
</dbReference>
<dbReference type="EMBL" id="JAJNDB010000003">
    <property type="protein sequence ID" value="MCD2194914.1"/>
    <property type="molecule type" value="Genomic_DNA"/>
</dbReference>
<keyword evidence="4" id="KW-1185">Reference proteome</keyword>
<dbReference type="RefSeq" id="WP_230735480.1">
    <property type="nucleotide sequence ID" value="NZ_JAJNDB010000003.1"/>
</dbReference>
<evidence type="ECO:0000259" key="2">
    <source>
        <dbReference type="Pfam" id="PF00296"/>
    </source>
</evidence>
<dbReference type="PANTHER" id="PTHR43244:SF1">
    <property type="entry name" value="5,10-METHYLENETETRAHYDROMETHANOPTERIN REDUCTASE"/>
    <property type="match status" value="1"/>
</dbReference>
<reference evidence="3 4" key="1">
    <citation type="submission" date="2021-11" db="EMBL/GenBank/DDBJ databases">
        <title>Draft genome sequence of Actinomycetospora sp. SF1 isolated from the rhizosphere soil.</title>
        <authorList>
            <person name="Duangmal K."/>
            <person name="Chantavorakit T."/>
        </authorList>
    </citation>
    <scope>NUCLEOTIDE SEQUENCE [LARGE SCALE GENOMIC DNA]</scope>
    <source>
        <strain evidence="3 4">TBRC 5722</strain>
    </source>
</reference>
<protein>
    <submittedName>
        <fullName evidence="3">LLM class F420-dependent oxidoreductase</fullName>
    </submittedName>
</protein>
<proteinExistence type="predicted"/>
<name>A0ABS8P9X7_9PSEU</name>
<comment type="caution">
    <text evidence="3">The sequence shown here is derived from an EMBL/GenBank/DDBJ whole genome shotgun (WGS) entry which is preliminary data.</text>
</comment>
<evidence type="ECO:0000313" key="4">
    <source>
        <dbReference type="Proteomes" id="UP001199469"/>
    </source>
</evidence>
<dbReference type="InterPro" id="IPR050564">
    <property type="entry name" value="F420-G6PD/mer"/>
</dbReference>
<evidence type="ECO:0000256" key="1">
    <source>
        <dbReference type="ARBA" id="ARBA00023002"/>
    </source>
</evidence>
<organism evidence="3 4">
    <name type="scientific">Actinomycetospora endophytica</name>
    <dbReference type="NCBI Taxonomy" id="2291215"/>
    <lineage>
        <taxon>Bacteria</taxon>
        <taxon>Bacillati</taxon>
        <taxon>Actinomycetota</taxon>
        <taxon>Actinomycetes</taxon>
        <taxon>Pseudonocardiales</taxon>
        <taxon>Pseudonocardiaceae</taxon>
        <taxon>Actinomycetospora</taxon>
    </lineage>
</organism>
<dbReference type="Gene3D" id="3.20.20.30">
    <property type="entry name" value="Luciferase-like domain"/>
    <property type="match status" value="1"/>
</dbReference>
<accession>A0ABS8P9X7</accession>
<dbReference type="InterPro" id="IPR019951">
    <property type="entry name" value="F420_OxRdatse_Rv3520c_pred"/>
</dbReference>
<dbReference type="PANTHER" id="PTHR43244">
    <property type="match status" value="1"/>
</dbReference>
<dbReference type="InterPro" id="IPR011251">
    <property type="entry name" value="Luciferase-like_dom"/>
</dbReference>
<dbReference type="SUPFAM" id="SSF51679">
    <property type="entry name" value="Bacterial luciferase-like"/>
    <property type="match status" value="1"/>
</dbReference>
<feature type="domain" description="Luciferase-like" evidence="2">
    <location>
        <begin position="11"/>
        <end position="320"/>
    </location>
</feature>
<dbReference type="CDD" id="cd01097">
    <property type="entry name" value="Tetrahydromethanopterin_reductase"/>
    <property type="match status" value="1"/>
</dbReference>
<dbReference type="NCBIfam" id="TIGR03559">
    <property type="entry name" value="F420_Rv3520c"/>
    <property type="match status" value="1"/>
</dbReference>
<sequence>MRIGVNVGHFTGRPPRDLVGKVRALDDAGFASLWFAEAYGSDVFTPLAFCAAHTSRIRLGAAVAQIPARTPAATAMTATTLDHLSEGRVVLGLGASGPQVSEGWHGVPYARPLARTREYVEIVRRVLARREPVAYDGEFFRLPADPDGLGKPLRSSLHPYREALPVHLGAEGPRNVALAAEIADGWAAMFFAPAFDDFYRAALDEGFARRPGGRPAGFEVVATVPVVIDDDVERAADRIRPELALYMGGMGARGANFHHDVFVRMGHGAVAERVQELYLAGRKDDAAAAVPTAVVEQIALIGPVGKVRRDLDRWESTVVDEIAIQGLPDDVAVVASLL</sequence>
<dbReference type="Pfam" id="PF00296">
    <property type="entry name" value="Bac_luciferase"/>
    <property type="match status" value="1"/>
</dbReference>
<evidence type="ECO:0000313" key="3">
    <source>
        <dbReference type="EMBL" id="MCD2194914.1"/>
    </source>
</evidence>
<gene>
    <name evidence="3" type="ORF">LQ327_16195</name>
</gene>